<proteinExistence type="predicted"/>
<organism evidence="2 3">
    <name type="scientific">Gracilimonas mengyeensis</name>
    <dbReference type="NCBI Taxonomy" id="1302730"/>
    <lineage>
        <taxon>Bacteria</taxon>
        <taxon>Pseudomonadati</taxon>
        <taxon>Balneolota</taxon>
        <taxon>Balneolia</taxon>
        <taxon>Balneolales</taxon>
        <taxon>Balneolaceae</taxon>
        <taxon>Gracilimonas</taxon>
    </lineage>
</organism>
<accession>A0A521BG08</accession>
<dbReference type="PANTHER" id="PTHR33886:SF8">
    <property type="entry name" value="UNSATURATED RHAMNOGALACTURONAN HYDROLASE (EUROFUNG)"/>
    <property type="match status" value="1"/>
</dbReference>
<dbReference type="Pfam" id="PF07470">
    <property type="entry name" value="Glyco_hydro_88"/>
    <property type="match status" value="1"/>
</dbReference>
<dbReference type="RefSeq" id="WP_142453259.1">
    <property type="nucleotide sequence ID" value="NZ_FXTP01000002.1"/>
</dbReference>
<dbReference type="InterPro" id="IPR052043">
    <property type="entry name" value="PolySaccharide_Degr_Enz"/>
</dbReference>
<dbReference type="PANTHER" id="PTHR33886">
    <property type="entry name" value="UNSATURATED RHAMNOGALACTURONAN HYDROLASE (EUROFUNG)"/>
    <property type="match status" value="1"/>
</dbReference>
<dbReference type="SUPFAM" id="SSF48208">
    <property type="entry name" value="Six-hairpin glycosidases"/>
    <property type="match status" value="1"/>
</dbReference>
<dbReference type="AlphaFoldDB" id="A0A521BG08"/>
<evidence type="ECO:0000313" key="2">
    <source>
        <dbReference type="EMBL" id="SMO45871.1"/>
    </source>
</evidence>
<name>A0A521BG08_9BACT</name>
<gene>
    <name evidence="2" type="ORF">SAMN06265219_102255</name>
</gene>
<dbReference type="InterPro" id="IPR012341">
    <property type="entry name" value="6hp_glycosidase-like_sf"/>
</dbReference>
<dbReference type="EMBL" id="FXTP01000002">
    <property type="protein sequence ID" value="SMO45871.1"/>
    <property type="molecule type" value="Genomic_DNA"/>
</dbReference>
<dbReference type="Proteomes" id="UP000317557">
    <property type="component" value="Unassembled WGS sequence"/>
</dbReference>
<dbReference type="Gene3D" id="1.50.10.10">
    <property type="match status" value="1"/>
</dbReference>
<sequence length="367" mass="41700">MHQNNTGFSFPFAFIIILMGLTSCHQATESDTFWDEESSPSQIGLMAIDDLLSRDEIMRYETDFLSTVHYAEAIAGMGAIELAAVLGDTSRIYLLKERYQHILDDFDSLPADHVDANVIGVLPIEFYQWNGNEAYKKMGVTMADLQWDDPQPNGITNQTRYWIDDMFMIGIIQKKAYKVTGDTVYLNRAALQMNDYLEKLQRPNGLFYHGPDAPFFWGRGNGWMAAALAEMVTVIPEGNPHYTNIIESYTTMMESLLRYQANDGMWRQLIDNEDSWKESSGTAMFGYAIKVGEDEGILSDPRYTESYQKAWLALADKVNEYGRLTDICVGTGQSDNIQYYLDRPTVTGDLHGQAPLLWFAHQLLKSE</sequence>
<evidence type="ECO:0000313" key="3">
    <source>
        <dbReference type="Proteomes" id="UP000317557"/>
    </source>
</evidence>
<evidence type="ECO:0000256" key="1">
    <source>
        <dbReference type="ARBA" id="ARBA00022801"/>
    </source>
</evidence>
<dbReference type="GO" id="GO:0005975">
    <property type="term" value="P:carbohydrate metabolic process"/>
    <property type="evidence" value="ECO:0007669"/>
    <property type="project" value="InterPro"/>
</dbReference>
<dbReference type="InterPro" id="IPR010905">
    <property type="entry name" value="Glyco_hydro_88"/>
</dbReference>
<keyword evidence="3" id="KW-1185">Reference proteome</keyword>
<dbReference type="InterPro" id="IPR008928">
    <property type="entry name" value="6-hairpin_glycosidase_sf"/>
</dbReference>
<keyword evidence="1 2" id="KW-0378">Hydrolase</keyword>
<dbReference type="GO" id="GO:0016787">
    <property type="term" value="F:hydrolase activity"/>
    <property type="evidence" value="ECO:0007669"/>
    <property type="project" value="UniProtKB-KW"/>
</dbReference>
<reference evidence="2 3" key="1">
    <citation type="submission" date="2017-05" db="EMBL/GenBank/DDBJ databases">
        <authorList>
            <person name="Varghese N."/>
            <person name="Submissions S."/>
        </authorList>
    </citation>
    <scope>NUCLEOTIDE SEQUENCE [LARGE SCALE GENOMIC DNA]</scope>
    <source>
        <strain evidence="2 3">DSM 21985</strain>
    </source>
</reference>
<protein>
    <submittedName>
        <fullName evidence="2">Rhamnogalacturonyl hydrolase YesR</fullName>
    </submittedName>
</protein>
<dbReference type="OrthoDB" id="9807186at2"/>